<accession>A0A6I9YWN9</accession>
<protein>
    <submittedName>
        <fullName evidence="12">Histone-lysine N-methyltransferase SETD1B-like</fullName>
    </submittedName>
</protein>
<keyword evidence="9" id="KW-0472">Membrane</keyword>
<feature type="compositionally biased region" description="Low complexity" evidence="8">
    <location>
        <begin position="233"/>
        <end position="248"/>
    </location>
</feature>
<feature type="region of interest" description="Disordered" evidence="8">
    <location>
        <begin position="651"/>
        <end position="689"/>
    </location>
</feature>
<feature type="compositionally biased region" description="Polar residues" evidence="8">
    <location>
        <begin position="283"/>
        <end position="297"/>
    </location>
</feature>
<dbReference type="KEGG" id="tsr:106554536"/>
<feature type="transmembrane region" description="Helical" evidence="9">
    <location>
        <begin position="199"/>
        <end position="218"/>
    </location>
</feature>
<dbReference type="SUPFAM" id="SSF54928">
    <property type="entry name" value="RNA-binding domain, RBD"/>
    <property type="match status" value="1"/>
</dbReference>
<dbReference type="InterPro" id="IPR012677">
    <property type="entry name" value="Nucleotide-bd_a/b_plait_sf"/>
</dbReference>
<dbReference type="Pfam" id="PF00076">
    <property type="entry name" value="RRM_1"/>
    <property type="match status" value="1"/>
</dbReference>
<dbReference type="FunFam" id="3.30.70.330:FF:000178">
    <property type="entry name" value="Histone-lysine N-methyltransferase"/>
    <property type="match status" value="1"/>
</dbReference>
<comment type="subcellular location">
    <subcellularLocation>
        <location evidence="1">Nucleus</location>
    </subcellularLocation>
</comment>
<proteinExistence type="predicted"/>
<dbReference type="InterPro" id="IPR044570">
    <property type="entry name" value="Set1-like"/>
</dbReference>
<dbReference type="GO" id="GO:0003723">
    <property type="term" value="F:RNA binding"/>
    <property type="evidence" value="ECO:0007669"/>
    <property type="project" value="UniProtKB-UniRule"/>
</dbReference>
<dbReference type="GO" id="GO:0042800">
    <property type="term" value="F:histone H3K4 methyltransferase activity"/>
    <property type="evidence" value="ECO:0007669"/>
    <property type="project" value="InterPro"/>
</dbReference>
<feature type="compositionally biased region" description="Polar residues" evidence="8">
    <location>
        <begin position="455"/>
        <end position="480"/>
    </location>
</feature>
<evidence type="ECO:0000256" key="2">
    <source>
        <dbReference type="ARBA" id="ARBA00022603"/>
    </source>
</evidence>
<keyword evidence="9" id="KW-1133">Transmembrane helix</keyword>
<keyword evidence="9" id="KW-0812">Transmembrane</keyword>
<sequence length="950" mass="104326">MESGPAGPSAEKKNHHWKSYKLIIDPALKKGQHKLYRYDGQHFSIPNPSLAPVECVEDPRIGRIWTKTKELELSVPKFKIDEFYVGPVPPKQVTFAKLNDNIRENFLTDMCKKYGEVEEVEILYNPKNRKHLGIAKVVFATVRGAREAVQHLHNTSVMGNIIHVQLDTKGGENPPSNPPPPRDAAFPPSCSLPSLKSPFLVGLICCLPVSFAFILFFLQLADTLKRLKDSGLSSAGSSTTPNSSTPFSHDTAFSSCRQDTPNSYSQFTPQSQGTPLTPRLGTPFSQDSAYSSRQTTPAYHFGQDSGYKPRRHETKFTDAYNRRLGHHYVHNSAGTFRSSEHQFGTFKSHQPETVQYPQASPVSHTGASTYKSAFSPYQAPATYPQPEEPPFSQTSREVEYRRPPLPTEVTVESSPAPPVEFVPAKDKPEEPPPLPPPPPPPEPDSLTEPSVGPSFGQTPERSETPGTPTVESESQPNSLDTRIEMLLKEQRSFIEHDSDNEIRMEGSPISSSSSQLSPIPNSQPSYRVQTPSSRPSSTGLEDISPTPLPDSDDDEPIGGVASACQNSWGAAEASVTPVDQLNRTSKSEPLEAKEAQPVSSSPVLEKMEECHQSSGEDMEISDDEMSESPSAECAKNIVVNTSIGGSSVMTSSIPMPPPGFPPLPPPPPPQSVFPMPPPLPPPPPPTHPAVTVPPPPLPTPPGVPPPHILPPLPPFHPGMFPLMQMDMISVLGNQWGGLSMSFQMQTQMLSRLMQGQNTYQYPPFVSNRMQFVNLPPYRHFSMGAAMNRGQQWPPLPRFDPSVPPPGYEPKKEDPHKATVDGVLLVIVKELKAIMKRDLNKKMVEVVAFRAFDDWWDKKERLAKASLTPVKSGDHKDEEKPKPKDRITSCLLENWNKGEGLGYEGIGLGIGLRGAIRLPSFKLTTGIRGVPNGRFGKPYWDGVGSPSAPHF</sequence>
<keyword evidence="3" id="KW-0808">Transferase</keyword>
<dbReference type="PROSITE" id="PS50102">
    <property type="entry name" value="RRM"/>
    <property type="match status" value="1"/>
</dbReference>
<feature type="compositionally biased region" description="Low complexity" evidence="8">
    <location>
        <begin position="507"/>
        <end position="525"/>
    </location>
</feature>
<dbReference type="OrthoDB" id="308383at2759"/>
<evidence type="ECO:0000259" key="10">
    <source>
        <dbReference type="PROSITE" id="PS50102"/>
    </source>
</evidence>
<evidence type="ECO:0000256" key="6">
    <source>
        <dbReference type="ARBA" id="ARBA00023242"/>
    </source>
</evidence>
<dbReference type="InterPro" id="IPR035979">
    <property type="entry name" value="RBD_domain_sf"/>
</dbReference>
<dbReference type="InterPro" id="IPR000504">
    <property type="entry name" value="RRM_dom"/>
</dbReference>
<dbReference type="GO" id="GO:0032259">
    <property type="term" value="P:methylation"/>
    <property type="evidence" value="ECO:0007669"/>
    <property type="project" value="UniProtKB-KW"/>
</dbReference>
<feature type="compositionally biased region" description="Polar residues" evidence="8">
    <location>
        <begin position="251"/>
        <end position="275"/>
    </location>
</feature>
<keyword evidence="6" id="KW-0539">Nucleus</keyword>
<dbReference type="GO" id="GO:0048188">
    <property type="term" value="C:Set1C/COMPASS complex"/>
    <property type="evidence" value="ECO:0007669"/>
    <property type="project" value="TreeGrafter"/>
</dbReference>
<feature type="compositionally biased region" description="Basic and acidic residues" evidence="8">
    <location>
        <begin position="481"/>
        <end position="504"/>
    </location>
</feature>
<feature type="region of interest" description="Disordered" evidence="8">
    <location>
        <begin position="230"/>
        <end position="310"/>
    </location>
</feature>
<keyword evidence="11" id="KW-1185">Reference proteome</keyword>
<dbReference type="PANTHER" id="PTHR45814:SF1">
    <property type="entry name" value="HISTONE-LYSINE N-METHYLTRANSFERASE SETD1B"/>
    <property type="match status" value="1"/>
</dbReference>
<feature type="compositionally biased region" description="Polar residues" evidence="8">
    <location>
        <begin position="526"/>
        <end position="539"/>
    </location>
</feature>
<evidence type="ECO:0000256" key="7">
    <source>
        <dbReference type="PROSITE-ProRule" id="PRU00176"/>
    </source>
</evidence>
<keyword evidence="4" id="KW-0949">S-adenosyl-L-methionine</keyword>
<reference evidence="12" key="1">
    <citation type="submission" date="2025-08" db="UniProtKB">
        <authorList>
            <consortium name="RefSeq"/>
        </authorList>
    </citation>
    <scope>IDENTIFICATION</scope>
    <source>
        <tissue evidence="12">Skeletal muscle</tissue>
    </source>
</reference>
<feature type="compositionally biased region" description="Basic and acidic residues" evidence="8">
    <location>
        <begin position="585"/>
        <end position="594"/>
    </location>
</feature>
<dbReference type="SMART" id="SM00360">
    <property type="entry name" value="RRM"/>
    <property type="match status" value="1"/>
</dbReference>
<dbReference type="Proteomes" id="UP000504617">
    <property type="component" value="Unplaced"/>
</dbReference>
<evidence type="ECO:0000256" key="9">
    <source>
        <dbReference type="SAM" id="Phobius"/>
    </source>
</evidence>
<organism evidence="11 12">
    <name type="scientific">Thamnophis sirtalis</name>
    <dbReference type="NCBI Taxonomy" id="35019"/>
    <lineage>
        <taxon>Eukaryota</taxon>
        <taxon>Metazoa</taxon>
        <taxon>Chordata</taxon>
        <taxon>Craniata</taxon>
        <taxon>Vertebrata</taxon>
        <taxon>Euteleostomi</taxon>
        <taxon>Lepidosauria</taxon>
        <taxon>Squamata</taxon>
        <taxon>Bifurcata</taxon>
        <taxon>Unidentata</taxon>
        <taxon>Episquamata</taxon>
        <taxon>Toxicofera</taxon>
        <taxon>Serpentes</taxon>
        <taxon>Colubroidea</taxon>
        <taxon>Colubridae</taxon>
        <taxon>Natricinae</taxon>
        <taxon>Thamnophis</taxon>
    </lineage>
</organism>
<evidence type="ECO:0000256" key="3">
    <source>
        <dbReference type="ARBA" id="ARBA00022679"/>
    </source>
</evidence>
<evidence type="ECO:0000313" key="11">
    <source>
        <dbReference type="Proteomes" id="UP000504617"/>
    </source>
</evidence>
<feature type="compositionally biased region" description="Pro residues" evidence="8">
    <location>
        <begin position="431"/>
        <end position="443"/>
    </location>
</feature>
<keyword evidence="5" id="KW-0156">Chromatin regulator</keyword>
<dbReference type="GeneID" id="106554536"/>
<dbReference type="RefSeq" id="XP_013928712.1">
    <property type="nucleotide sequence ID" value="XM_014073237.1"/>
</dbReference>
<name>A0A6I9YWN9_9SAUR</name>
<dbReference type="AlphaFoldDB" id="A0A6I9YWN9"/>
<keyword evidence="2" id="KW-0489">Methyltransferase</keyword>
<feature type="region of interest" description="Disordered" evidence="8">
    <location>
        <begin position="166"/>
        <end position="185"/>
    </location>
</feature>
<feature type="compositionally biased region" description="Pro residues" evidence="8">
    <location>
        <begin position="654"/>
        <end position="689"/>
    </location>
</feature>
<evidence type="ECO:0000256" key="8">
    <source>
        <dbReference type="SAM" id="MobiDB-lite"/>
    </source>
</evidence>
<feature type="domain" description="RRM" evidence="10">
    <location>
        <begin position="81"/>
        <end position="169"/>
    </location>
</feature>
<evidence type="ECO:0000313" key="12">
    <source>
        <dbReference type="RefSeq" id="XP_013928712.1"/>
    </source>
</evidence>
<evidence type="ECO:0000256" key="1">
    <source>
        <dbReference type="ARBA" id="ARBA00004123"/>
    </source>
</evidence>
<dbReference type="Gene3D" id="3.30.70.330">
    <property type="match status" value="1"/>
</dbReference>
<evidence type="ECO:0000256" key="5">
    <source>
        <dbReference type="ARBA" id="ARBA00022853"/>
    </source>
</evidence>
<gene>
    <name evidence="12" type="primary">LOC106554536</name>
</gene>
<dbReference type="PANTHER" id="PTHR45814">
    <property type="entry name" value="HISTONE-LYSINE N-METHYLTRANSFERASE SETD1"/>
    <property type="match status" value="1"/>
</dbReference>
<feature type="region of interest" description="Disordered" evidence="8">
    <location>
        <begin position="377"/>
        <end position="623"/>
    </location>
</feature>
<keyword evidence="7" id="KW-0694">RNA-binding</keyword>
<evidence type="ECO:0000256" key="4">
    <source>
        <dbReference type="ARBA" id="ARBA00022691"/>
    </source>
</evidence>